<keyword evidence="2" id="KW-1185">Reference proteome</keyword>
<sequence>MNKKTDTDIETDTVNMVLQTLAAQLLSIAELAKQDSFLGLDEVMQRTKLKKVTIYTQMGKDLFPTNTKADGYRAVWRASEIQSYIALGPKRWAELYATAHTH</sequence>
<name>A0ABT0L6L4_9GAMM</name>
<accession>A0ABT0L6L4</accession>
<protein>
    <submittedName>
        <fullName evidence="1">AlpA family transcriptional regulator</fullName>
    </submittedName>
</protein>
<dbReference type="Gene3D" id="1.10.238.160">
    <property type="match status" value="1"/>
</dbReference>
<dbReference type="RefSeq" id="WP_248938617.1">
    <property type="nucleotide sequence ID" value="NZ_JAKIKS010000004.1"/>
</dbReference>
<organism evidence="1 2">
    <name type="scientific">Shewanella surugensis</name>
    <dbReference type="NCBI Taxonomy" id="212020"/>
    <lineage>
        <taxon>Bacteria</taxon>
        <taxon>Pseudomonadati</taxon>
        <taxon>Pseudomonadota</taxon>
        <taxon>Gammaproteobacteria</taxon>
        <taxon>Alteromonadales</taxon>
        <taxon>Shewanellaceae</taxon>
        <taxon>Shewanella</taxon>
    </lineage>
</organism>
<dbReference type="Pfam" id="PF05930">
    <property type="entry name" value="Phage_AlpA"/>
    <property type="match status" value="1"/>
</dbReference>
<gene>
    <name evidence="1" type="ORF">L2764_02255</name>
</gene>
<reference evidence="1 2" key="1">
    <citation type="submission" date="2022-01" db="EMBL/GenBank/DDBJ databases">
        <title>Whole genome-based taxonomy of the Shewanellaceae.</title>
        <authorList>
            <person name="Martin-Rodriguez A.J."/>
        </authorList>
    </citation>
    <scope>NUCLEOTIDE SEQUENCE [LARGE SCALE GENOMIC DNA]</scope>
    <source>
        <strain evidence="1 2">DSM 17177</strain>
    </source>
</reference>
<evidence type="ECO:0000313" key="2">
    <source>
        <dbReference type="Proteomes" id="UP001203423"/>
    </source>
</evidence>
<evidence type="ECO:0000313" key="1">
    <source>
        <dbReference type="EMBL" id="MCL1123334.1"/>
    </source>
</evidence>
<comment type="caution">
    <text evidence="1">The sequence shown here is derived from an EMBL/GenBank/DDBJ whole genome shotgun (WGS) entry which is preliminary data.</text>
</comment>
<dbReference type="Proteomes" id="UP001203423">
    <property type="component" value="Unassembled WGS sequence"/>
</dbReference>
<proteinExistence type="predicted"/>
<dbReference type="EMBL" id="JAKIKS010000004">
    <property type="protein sequence ID" value="MCL1123334.1"/>
    <property type="molecule type" value="Genomic_DNA"/>
</dbReference>
<dbReference type="InterPro" id="IPR010260">
    <property type="entry name" value="AlpA"/>
</dbReference>